<keyword evidence="1" id="KW-0863">Zinc-finger</keyword>
<evidence type="ECO:0000259" key="2">
    <source>
        <dbReference type="PROSITE" id="PS50157"/>
    </source>
</evidence>
<reference evidence="3" key="1">
    <citation type="submission" date="2021-05" db="EMBL/GenBank/DDBJ databases">
        <authorList>
            <person name="Alioto T."/>
            <person name="Alioto T."/>
            <person name="Gomez Garrido J."/>
        </authorList>
    </citation>
    <scope>NUCLEOTIDE SEQUENCE</scope>
</reference>
<dbReference type="Gene3D" id="3.30.160.60">
    <property type="entry name" value="Classic Zinc Finger"/>
    <property type="match status" value="1"/>
</dbReference>
<evidence type="ECO:0000256" key="1">
    <source>
        <dbReference type="PROSITE-ProRule" id="PRU00042"/>
    </source>
</evidence>
<keyword evidence="1" id="KW-0479">Metal-binding</keyword>
<dbReference type="GO" id="GO:0008270">
    <property type="term" value="F:zinc ion binding"/>
    <property type="evidence" value="ECO:0007669"/>
    <property type="project" value="UniProtKB-KW"/>
</dbReference>
<sequence>MITRPEFEFPDPSFVPMLVDFFKGTNYWYWDDFSLSDMLFFNDQEHVHQSSCFPCNRCGRTYRYKRNLQQHEKNECGREPSHQCPVCPYRTKQKGTLKIHFNIKHS</sequence>
<dbReference type="AlphaFoldDB" id="A0A8D9DRP7"/>
<dbReference type="InterPro" id="IPR036236">
    <property type="entry name" value="Znf_C2H2_sf"/>
</dbReference>
<dbReference type="SMART" id="SM00355">
    <property type="entry name" value="ZnF_C2H2"/>
    <property type="match status" value="2"/>
</dbReference>
<dbReference type="EMBL" id="HBUF01371480">
    <property type="protein sequence ID" value="CAG6726359.1"/>
    <property type="molecule type" value="Transcribed_RNA"/>
</dbReference>
<dbReference type="SUPFAM" id="SSF57667">
    <property type="entry name" value="beta-beta-alpha zinc fingers"/>
    <property type="match status" value="1"/>
</dbReference>
<protein>
    <submittedName>
        <fullName evidence="3">Longitudinals lacking protein, isoform G</fullName>
    </submittedName>
</protein>
<keyword evidence="1" id="KW-0862">Zinc</keyword>
<evidence type="ECO:0000313" key="3">
    <source>
        <dbReference type="EMBL" id="CAG6726359.1"/>
    </source>
</evidence>
<organism evidence="3">
    <name type="scientific">Cacopsylla melanoneura</name>
    <dbReference type="NCBI Taxonomy" id="428564"/>
    <lineage>
        <taxon>Eukaryota</taxon>
        <taxon>Metazoa</taxon>
        <taxon>Ecdysozoa</taxon>
        <taxon>Arthropoda</taxon>
        <taxon>Hexapoda</taxon>
        <taxon>Insecta</taxon>
        <taxon>Pterygota</taxon>
        <taxon>Neoptera</taxon>
        <taxon>Paraneoptera</taxon>
        <taxon>Hemiptera</taxon>
        <taxon>Sternorrhyncha</taxon>
        <taxon>Psylloidea</taxon>
        <taxon>Psyllidae</taxon>
        <taxon>Psyllinae</taxon>
        <taxon>Cacopsylla</taxon>
    </lineage>
</organism>
<name>A0A8D9DRP7_9HEMI</name>
<dbReference type="PROSITE" id="PS50157">
    <property type="entry name" value="ZINC_FINGER_C2H2_2"/>
    <property type="match status" value="1"/>
</dbReference>
<proteinExistence type="predicted"/>
<dbReference type="Pfam" id="PF00096">
    <property type="entry name" value="zf-C2H2"/>
    <property type="match status" value="2"/>
</dbReference>
<accession>A0A8D9DRP7</accession>
<dbReference type="InterPro" id="IPR013087">
    <property type="entry name" value="Znf_C2H2_type"/>
</dbReference>
<feature type="domain" description="C2H2-type" evidence="2">
    <location>
        <begin position="53"/>
        <end position="80"/>
    </location>
</feature>